<evidence type="ECO:0000313" key="1">
    <source>
        <dbReference type="EMBL" id="AYR03156.1"/>
    </source>
</evidence>
<name>A0A3G3M9L2_9CAUD</name>
<evidence type="ECO:0000313" key="2">
    <source>
        <dbReference type="Proteomes" id="UP000280547"/>
    </source>
</evidence>
<accession>A0A3G3M9L2</accession>
<keyword evidence="2" id="KW-1185">Reference proteome</keyword>
<dbReference type="Proteomes" id="UP000280547">
    <property type="component" value="Segment"/>
</dbReference>
<dbReference type="EMBL" id="MH976515">
    <property type="protein sequence ID" value="AYR03156.1"/>
    <property type="molecule type" value="Genomic_DNA"/>
</dbReference>
<dbReference type="KEGG" id="vg:70080797"/>
<reference evidence="1 2" key="1">
    <citation type="submission" date="2018-09" db="EMBL/GenBank/DDBJ databases">
        <authorList>
            <person name="Amanuel B.M."/>
            <person name="Anspach C.J."/>
            <person name="Chiquito R.J."/>
            <person name="Gales J.M."/>
            <person name="Hall T."/>
            <person name="Hotaki K."/>
            <person name="Lozano B."/>
            <person name="Mugisha B."/>
            <person name="Fogarty M.P."/>
            <person name="Leadon S.A."/>
            <person name="Molloy S.D."/>
            <person name="Garlena R.A."/>
            <person name="Russell D.A."/>
            <person name="Pope W.H."/>
            <person name="Jacobs-Sera D."/>
            <person name="Hatfull G.F."/>
        </authorList>
    </citation>
    <scope>NUCLEOTIDE SEQUENCE [LARGE SCALE GENOMIC DNA]</scope>
</reference>
<sequence length="159" mass="18618">MRLVHFSKTGALELDRSRPYTTFREDKPDGLWVSNEDDYGWSRWATDNEYGLDTLEYAYQVGLADEADILVIKDLAEFDYFNNAYSKPGLLAEATGNSRYMSPDWALVQEHYKGIIFERYFWERRFDPFWYYGWDCASGVIWDLSAVFAFERVGASCDT</sequence>
<gene>
    <name evidence="1" type="primary">8</name>
    <name evidence="1" type="ORF">SEA_OCTOBIEN14_8</name>
</gene>
<organism evidence="1 2">
    <name type="scientific">Gordonia phage Octobien14</name>
    <dbReference type="NCBI Taxonomy" id="2483673"/>
    <lineage>
        <taxon>Viruses</taxon>
        <taxon>Duplodnaviria</taxon>
        <taxon>Heunggongvirae</taxon>
        <taxon>Uroviricota</taxon>
        <taxon>Caudoviricetes</taxon>
        <taxon>Deeyouvirinae</taxon>
        <taxon>Octobienvirus</taxon>
        <taxon>Octobienvirus octobien14</taxon>
    </lineage>
</organism>
<dbReference type="RefSeq" id="YP_010246253.1">
    <property type="nucleotide sequence ID" value="NC_060134.1"/>
</dbReference>
<proteinExistence type="predicted"/>
<protein>
    <submittedName>
        <fullName evidence="1">Uncharacterized protein</fullName>
    </submittedName>
</protein>
<dbReference type="GeneID" id="70080797"/>